<evidence type="ECO:0000313" key="1">
    <source>
        <dbReference type="EMBL" id="WFC93941.1"/>
    </source>
</evidence>
<reference evidence="1" key="1">
    <citation type="submission" date="2023-03" db="EMBL/GenBank/DDBJ databases">
        <title>Mating type loci evolution in Malassezia.</title>
        <authorList>
            <person name="Coelho M.A."/>
        </authorList>
    </citation>
    <scope>NUCLEOTIDE SEQUENCE</scope>
    <source>
        <strain evidence="1">CBS 14135</strain>
    </source>
</reference>
<dbReference type="AlphaFoldDB" id="A0AAF0DSH1"/>
<name>A0AAF0DSH1_9BASI</name>
<proteinExistence type="predicted"/>
<protein>
    <submittedName>
        <fullName evidence="1">Uncharacterized protein</fullName>
    </submittedName>
</protein>
<organism evidence="1 2">
    <name type="scientific">Malassezia brasiliensis</name>
    <dbReference type="NCBI Taxonomy" id="1821822"/>
    <lineage>
        <taxon>Eukaryota</taxon>
        <taxon>Fungi</taxon>
        <taxon>Dikarya</taxon>
        <taxon>Basidiomycota</taxon>
        <taxon>Ustilaginomycotina</taxon>
        <taxon>Malasseziomycetes</taxon>
        <taxon>Malasseziales</taxon>
        <taxon>Malasseziaceae</taxon>
        <taxon>Malassezia</taxon>
    </lineage>
</organism>
<accession>A0AAF0DSH1</accession>
<gene>
    <name evidence="1" type="ORF">MBRA1_000567</name>
</gene>
<sequence length="224" mass="25430">MHRDQTSQFDNPDAWDYASQLQTETFPPTAPRQEDVDLDEYLASLDAMLLSVRTKNQGYLNQAHRNAIRAKLEQGIERLNREPPPRQIGIWRMEHRLTVPAASVAPQQDAKRALALSNSPTESTYTYATIKHLFEASACAIKRSPLPDQVRLLVRMVGAVLHYVEQRLGVRRNVSTWLLQSASGMIRFIHAHNIHVLVFRAMLMTLESFFAAIRAYQAESPPVA</sequence>
<dbReference type="Proteomes" id="UP001216638">
    <property type="component" value="Chromosome 1"/>
</dbReference>
<evidence type="ECO:0000313" key="2">
    <source>
        <dbReference type="Proteomes" id="UP001216638"/>
    </source>
</evidence>
<keyword evidence="2" id="KW-1185">Reference proteome</keyword>
<dbReference type="EMBL" id="CP119951">
    <property type="protein sequence ID" value="WFC93941.1"/>
    <property type="molecule type" value="Genomic_DNA"/>
</dbReference>